<gene>
    <name evidence="2" type="ORF">M440DRAFT_1273989</name>
</gene>
<dbReference type="Proteomes" id="UP000240760">
    <property type="component" value="Unassembled WGS sequence"/>
</dbReference>
<dbReference type="AlphaFoldDB" id="A0A2T4C1F1"/>
<organism evidence="2 3">
    <name type="scientific">Trichoderma longibrachiatum ATCC 18648</name>
    <dbReference type="NCBI Taxonomy" id="983965"/>
    <lineage>
        <taxon>Eukaryota</taxon>
        <taxon>Fungi</taxon>
        <taxon>Dikarya</taxon>
        <taxon>Ascomycota</taxon>
        <taxon>Pezizomycotina</taxon>
        <taxon>Sordariomycetes</taxon>
        <taxon>Hypocreomycetidae</taxon>
        <taxon>Hypocreales</taxon>
        <taxon>Hypocreaceae</taxon>
        <taxon>Trichoderma</taxon>
    </lineage>
</organism>
<proteinExistence type="predicted"/>
<dbReference type="EMBL" id="KZ679134">
    <property type="protein sequence ID" value="PTB75382.1"/>
    <property type="molecule type" value="Genomic_DNA"/>
</dbReference>
<sequence length="116" mass="13313">MNATPLSVSQHMSRMTVSHHSTISKSHHAHNLDHFSSLNQPVIFTLTRPQTIATNRCHLLHSLIDSLPQLRTTPGRVRRSMLIITSLANRHGHTHHCMSHMLVLITRMRLFVHQRP</sequence>
<name>A0A2T4C1F1_TRILO</name>
<evidence type="ECO:0000256" key="1">
    <source>
        <dbReference type="SAM" id="MobiDB-lite"/>
    </source>
</evidence>
<evidence type="ECO:0000313" key="2">
    <source>
        <dbReference type="EMBL" id="PTB75382.1"/>
    </source>
</evidence>
<keyword evidence="3" id="KW-1185">Reference proteome</keyword>
<feature type="region of interest" description="Disordered" evidence="1">
    <location>
        <begin position="1"/>
        <end position="24"/>
    </location>
</feature>
<reference evidence="2 3" key="1">
    <citation type="submission" date="2016-07" db="EMBL/GenBank/DDBJ databases">
        <title>Multiple horizontal gene transfer events from other fungi enriched the ability of initially mycotrophic Trichoderma (Ascomycota) to feed on dead plant biomass.</title>
        <authorList>
            <consortium name="DOE Joint Genome Institute"/>
            <person name="Aerts A."/>
            <person name="Atanasova L."/>
            <person name="Chenthamara K."/>
            <person name="Zhang J."/>
            <person name="Grujic M."/>
            <person name="Henrissat B."/>
            <person name="Kuo A."/>
            <person name="Salamov A."/>
            <person name="Lipzen A."/>
            <person name="Labutti K."/>
            <person name="Barry K."/>
            <person name="Miao Y."/>
            <person name="Rahimi M.J."/>
            <person name="Shen Q."/>
            <person name="Grigoriev I.V."/>
            <person name="Kubicek C.P."/>
            <person name="Druzhinina I.S."/>
        </authorList>
    </citation>
    <scope>NUCLEOTIDE SEQUENCE [LARGE SCALE GENOMIC DNA]</scope>
    <source>
        <strain evidence="2 3">ATCC 18648</strain>
    </source>
</reference>
<evidence type="ECO:0000313" key="3">
    <source>
        <dbReference type="Proteomes" id="UP000240760"/>
    </source>
</evidence>
<accession>A0A2T4C1F1</accession>
<protein>
    <submittedName>
        <fullName evidence="2">Uncharacterized protein</fullName>
    </submittedName>
</protein>